<protein>
    <recommendedName>
        <fullName evidence="2">ATP-grasp domain-containing protein</fullName>
    </recommendedName>
</protein>
<gene>
    <name evidence="1" type="ORF">S12H4_60087</name>
</gene>
<sequence length="80" mass="9452">MFGVGRVGISTERNEEVELLAERLMSKANYQGYFSIEFKKDLKDNQLKLMEVNVRMPRNNVSIIHFYVLLCLQHCCHQFQ</sequence>
<dbReference type="EMBL" id="BARW01039450">
    <property type="protein sequence ID" value="GAJ20505.1"/>
    <property type="molecule type" value="Genomic_DNA"/>
</dbReference>
<dbReference type="Gene3D" id="3.30.470.20">
    <property type="entry name" value="ATP-grasp fold, B domain"/>
    <property type="match status" value="1"/>
</dbReference>
<dbReference type="SUPFAM" id="SSF56059">
    <property type="entry name" value="Glutathione synthetase ATP-binding domain-like"/>
    <property type="match status" value="1"/>
</dbReference>
<evidence type="ECO:0000313" key="1">
    <source>
        <dbReference type="EMBL" id="GAJ20505.1"/>
    </source>
</evidence>
<name>X1W0N3_9ZZZZ</name>
<reference evidence="1" key="1">
    <citation type="journal article" date="2014" name="Front. Microbiol.">
        <title>High frequency of phylogenetically diverse reductive dehalogenase-homologous genes in deep subseafloor sedimentary metagenomes.</title>
        <authorList>
            <person name="Kawai M."/>
            <person name="Futagami T."/>
            <person name="Toyoda A."/>
            <person name="Takaki Y."/>
            <person name="Nishi S."/>
            <person name="Hori S."/>
            <person name="Arai W."/>
            <person name="Tsubouchi T."/>
            <person name="Morono Y."/>
            <person name="Uchiyama I."/>
            <person name="Ito T."/>
            <person name="Fujiyama A."/>
            <person name="Inagaki F."/>
            <person name="Takami H."/>
        </authorList>
    </citation>
    <scope>NUCLEOTIDE SEQUENCE</scope>
    <source>
        <strain evidence="1">Expedition CK06-06</strain>
    </source>
</reference>
<comment type="caution">
    <text evidence="1">The sequence shown here is derived from an EMBL/GenBank/DDBJ whole genome shotgun (WGS) entry which is preliminary data.</text>
</comment>
<dbReference type="AlphaFoldDB" id="X1W0N3"/>
<accession>X1W0N3</accession>
<organism evidence="1">
    <name type="scientific">marine sediment metagenome</name>
    <dbReference type="NCBI Taxonomy" id="412755"/>
    <lineage>
        <taxon>unclassified sequences</taxon>
        <taxon>metagenomes</taxon>
        <taxon>ecological metagenomes</taxon>
    </lineage>
</organism>
<evidence type="ECO:0008006" key="2">
    <source>
        <dbReference type="Google" id="ProtNLM"/>
    </source>
</evidence>
<proteinExistence type="predicted"/>